<feature type="compositionally biased region" description="Pro residues" evidence="1">
    <location>
        <begin position="977"/>
        <end position="990"/>
    </location>
</feature>
<organism evidence="2 3">
    <name type="scientific">Plakobranchus ocellatus</name>
    <dbReference type="NCBI Taxonomy" id="259542"/>
    <lineage>
        <taxon>Eukaryota</taxon>
        <taxon>Metazoa</taxon>
        <taxon>Spiralia</taxon>
        <taxon>Lophotrochozoa</taxon>
        <taxon>Mollusca</taxon>
        <taxon>Gastropoda</taxon>
        <taxon>Heterobranchia</taxon>
        <taxon>Euthyneura</taxon>
        <taxon>Panpulmonata</taxon>
        <taxon>Sacoglossa</taxon>
        <taxon>Placobranchoidea</taxon>
        <taxon>Plakobranchidae</taxon>
        <taxon>Plakobranchus</taxon>
    </lineage>
</organism>
<feature type="compositionally biased region" description="Basic and acidic residues" evidence="1">
    <location>
        <begin position="871"/>
        <end position="882"/>
    </location>
</feature>
<evidence type="ECO:0000313" key="2">
    <source>
        <dbReference type="EMBL" id="GFO09480.1"/>
    </source>
</evidence>
<feature type="region of interest" description="Disordered" evidence="1">
    <location>
        <begin position="1404"/>
        <end position="1518"/>
    </location>
</feature>
<feature type="region of interest" description="Disordered" evidence="1">
    <location>
        <begin position="58"/>
        <end position="91"/>
    </location>
</feature>
<accession>A0AAV4ARI4</accession>
<feature type="compositionally biased region" description="Low complexity" evidence="1">
    <location>
        <begin position="1"/>
        <end position="36"/>
    </location>
</feature>
<feature type="compositionally biased region" description="Pro residues" evidence="1">
    <location>
        <begin position="665"/>
        <end position="676"/>
    </location>
</feature>
<feature type="compositionally biased region" description="Low complexity" evidence="1">
    <location>
        <begin position="1475"/>
        <end position="1495"/>
    </location>
</feature>
<feature type="compositionally biased region" description="Low complexity" evidence="1">
    <location>
        <begin position="1602"/>
        <end position="1622"/>
    </location>
</feature>
<feature type="compositionally biased region" description="Low complexity" evidence="1">
    <location>
        <begin position="1404"/>
        <end position="1443"/>
    </location>
</feature>
<feature type="compositionally biased region" description="Low complexity" evidence="1">
    <location>
        <begin position="966"/>
        <end position="976"/>
    </location>
</feature>
<feature type="compositionally biased region" description="Low complexity" evidence="1">
    <location>
        <begin position="991"/>
        <end position="1010"/>
    </location>
</feature>
<feature type="region of interest" description="Disordered" evidence="1">
    <location>
        <begin position="614"/>
        <end position="1242"/>
    </location>
</feature>
<evidence type="ECO:0000256" key="1">
    <source>
        <dbReference type="SAM" id="MobiDB-lite"/>
    </source>
</evidence>
<feature type="compositionally biased region" description="Pro residues" evidence="1">
    <location>
        <begin position="1592"/>
        <end position="1601"/>
    </location>
</feature>
<feature type="region of interest" description="Disordered" evidence="1">
    <location>
        <begin position="1535"/>
        <end position="1721"/>
    </location>
</feature>
<feature type="compositionally biased region" description="Low complexity" evidence="1">
    <location>
        <begin position="496"/>
        <end position="508"/>
    </location>
</feature>
<feature type="compositionally biased region" description="Low complexity" evidence="1">
    <location>
        <begin position="1559"/>
        <end position="1571"/>
    </location>
</feature>
<feature type="compositionally biased region" description="Pro residues" evidence="1">
    <location>
        <begin position="1630"/>
        <end position="1652"/>
    </location>
</feature>
<dbReference type="Proteomes" id="UP000735302">
    <property type="component" value="Unassembled WGS sequence"/>
</dbReference>
<reference evidence="2 3" key="1">
    <citation type="journal article" date="2021" name="Elife">
        <title>Chloroplast acquisition without the gene transfer in kleptoplastic sea slugs, Plakobranchus ocellatus.</title>
        <authorList>
            <person name="Maeda T."/>
            <person name="Takahashi S."/>
            <person name="Yoshida T."/>
            <person name="Shimamura S."/>
            <person name="Takaki Y."/>
            <person name="Nagai Y."/>
            <person name="Toyoda A."/>
            <person name="Suzuki Y."/>
            <person name="Arimoto A."/>
            <person name="Ishii H."/>
            <person name="Satoh N."/>
            <person name="Nishiyama T."/>
            <person name="Hasebe M."/>
            <person name="Maruyama T."/>
            <person name="Minagawa J."/>
            <person name="Obokata J."/>
            <person name="Shigenobu S."/>
        </authorList>
    </citation>
    <scope>NUCLEOTIDE SEQUENCE [LARGE SCALE GENOMIC DNA]</scope>
</reference>
<feature type="compositionally biased region" description="Polar residues" evidence="1">
    <location>
        <begin position="775"/>
        <end position="786"/>
    </location>
</feature>
<protein>
    <submittedName>
        <fullName evidence="2">Uncharacterized protein</fullName>
    </submittedName>
</protein>
<feature type="compositionally biased region" description="Polar residues" evidence="1">
    <location>
        <begin position="1117"/>
        <end position="1151"/>
    </location>
</feature>
<feature type="compositionally biased region" description="Low complexity" evidence="1">
    <location>
        <begin position="191"/>
        <end position="223"/>
    </location>
</feature>
<feature type="compositionally biased region" description="Polar residues" evidence="1">
    <location>
        <begin position="527"/>
        <end position="538"/>
    </location>
</feature>
<feature type="region of interest" description="Disordered" evidence="1">
    <location>
        <begin position="1"/>
        <end position="37"/>
    </location>
</feature>
<dbReference type="EMBL" id="BLXT01004100">
    <property type="protein sequence ID" value="GFO09480.1"/>
    <property type="molecule type" value="Genomic_DNA"/>
</dbReference>
<evidence type="ECO:0000313" key="3">
    <source>
        <dbReference type="Proteomes" id="UP000735302"/>
    </source>
</evidence>
<feature type="compositionally biased region" description="Polar residues" evidence="1">
    <location>
        <begin position="1072"/>
        <end position="1081"/>
    </location>
</feature>
<feature type="compositionally biased region" description="Basic and acidic residues" evidence="1">
    <location>
        <begin position="1056"/>
        <end position="1068"/>
    </location>
</feature>
<feature type="compositionally biased region" description="Low complexity" evidence="1">
    <location>
        <begin position="885"/>
        <end position="921"/>
    </location>
</feature>
<feature type="compositionally biased region" description="Low complexity" evidence="1">
    <location>
        <begin position="1196"/>
        <end position="1214"/>
    </location>
</feature>
<feature type="compositionally biased region" description="Low complexity" evidence="1">
    <location>
        <begin position="800"/>
        <end position="814"/>
    </location>
</feature>
<feature type="compositionally biased region" description="Polar residues" evidence="1">
    <location>
        <begin position="248"/>
        <end position="267"/>
    </location>
</feature>
<feature type="compositionally biased region" description="Polar residues" evidence="1">
    <location>
        <begin position="1659"/>
        <end position="1683"/>
    </location>
</feature>
<comment type="caution">
    <text evidence="2">The sequence shown here is derived from an EMBL/GenBank/DDBJ whole genome shotgun (WGS) entry which is preliminary data.</text>
</comment>
<name>A0AAV4ARI4_9GAST</name>
<feature type="region of interest" description="Disordered" evidence="1">
    <location>
        <begin position="445"/>
        <end position="583"/>
    </location>
</feature>
<sequence length="2070" mass="215904">MSSASTPAAAAAAAATATASTASSSLASNSSSTSSSLCCDTFTQNAWRPDLCSTCQRSRSEHDGVEGSASQESSARSWRRRSEPDPNSNIAGVRISALASKFQGREVRSGSVAEPGVGSVADRAKTLVKSGGVAEPGVGNVQDLPTTLGDYYSKECECSRTRGGECARYTTTLGDYYDRHLSQPYERKFSTSRSSELLDKSSSSSSSSSPHSSGSLSSSSASSAIVAKNSTNGPSSKVKLISSGKPKTLNSSDKSTTRKVTSISPSLKSDKDDVNKGRASKQQPQQTQRKKVTRKVSIPDLQPTIIGEDGGLDNLVADTQEGEVTAGEEADQIYLSLTDEEKQFALLALGNTVWNADTRNLQVELDAETRRACREFEDLQVDQLWTASKENHFNSLMDCDKVKSVRKKNGASFGTFPQAIGSSRQSAAKTPIGKINFEKNLVNGESKSAAVSGEGESRMREGGGSGESYTISESVYESIPDDIEPPVSAKPSSACRGRSAVVSSSNSSGRGGGGGLASGKAGRKTSPKNQTLSPSPRASTKMVAKKITITSKSEESKASVALDDSLDSRSDDGDADGSCGLNDSTAMEGFRAIALLNDVLRDYSDLNESSTDDFFSDASTGAKSKKPPPPPISSASTDFEAKMASVAASLDLTKQGQRGGKRQAPRPPVSPPPEPNASPKRPGAGKDQPEPVFKMVPVGRNIMTLPPAQQQPGDPPVAKTGKQGMAAPPGLEDLVFSPEGSQESLAKGANGDGKNKKGITSFFRNILRRGKDSTSSESFESVNTEVQFEKKDSTSGANFSGNSDSNPSTTNNSGGDEEDTKAGDNGMPSSPPPASSSVDPHTKTLVFPAASASLSRTEGGGTSSAAAGDASAKDEVTGEKPTLDSSSSTSSHANITTTVSSSSAAASSATKPSSPSPSSQRKPSKGLASPKMMLKKATAKFSPPMSRHATKNQPDKVKDKDSVDETSAAVAASAKPYPAPKPVVPPPAKPPSATGTASTTTVSTAGTTGPDVAKDNKDTSKDFVRRRAKSPKRSAAPVPSSRTSVGQGKPAGSDLRNPDLAKELERKLSKTAAEQTGTSSREGTRRSMPIPPPSPPGKSGHSPTASPPVSPIRETDNSFPSSPTSSLDFFPTNAASTNPNAELSGGSSTSTFEDDAPATKAAPLPHEKIELPTAASSGRKGFLGKLTSGSNRKSRAPSAPSTATNTTTSTSSTSGSGGASVKRAKSITESATLPRGDKKNKKINVADISGPVMVTDITNTKVLENRRNTISLGDEPAFIPFPGAGQSSANAGLPTSTTGSSNIMSTSSVDKGGWDEFDFPVLSPLGSLENLYESILPKQGEGEGGVTTDDSTPFHFYDPPTTKSAKPLCPNIPADGYLEPVPPLTVNPASGGVNAGDVILRSTSSTPAAKSSPSSLTSVQSSSNTTTSSASTAAASSVVATKSPLKSASMKKLTSPSLAPKSGLHRSQEAGTGVSRAASTDASSSSEPSTSAENSGENSLPTQQSTDQTSNLGVNFVEPELTEQRRALLAAQPIYEEIPNSGLEEEEETCRSGSDCRATSGSVVSGTGPVSKMTKAQAAHAWLQQPHIVAGPTPPPTPPPMSGTAAAAAATTAAATLTSSPSHHSNTRPSPSPSMLPPPPPPPDTLPAPPLPHQQLPATSRSISRETVSSNESDSQSVCSSGAGNFGFSTLPRPPRPAPRRRPTRRADLAGGVGGSDQYVSMNRPNAQVSLSEEQLRDVFTKLTNTTFHALQDVYAQCERLLSTDKLDISSGPSSQLKWQDFDIYGQPLHASGRCVVYNAKIKANSVPCQIMILHARPATEMCPTSHPSLLRPSAVFADTIPFSFLTPDFIKTSQLLQNSVYDSSQARCFVAVGAFDIGFSVTEMDYEDVFLVTRADLRGKVVAFLPHQRSLGDVPQGEAMCSFLDRLCQDGWWAEDDDDLVEEESGLVQEPGRVVARLRSLLEAKRVECLGHVRTAVEFLLWGPAPSDLSTISSRGARPGSIGSGAGMAGREQELYIWLERERASAVGRLARSEAGLASGLTLDQFYTLKFLLKSSAACLAESVRRLAC</sequence>
<proteinExistence type="predicted"/>
<gene>
    <name evidence="2" type="ORF">PoB_003598500</name>
</gene>
<feature type="region of interest" description="Disordered" evidence="1">
    <location>
        <begin position="188"/>
        <end position="295"/>
    </location>
</feature>
<feature type="compositionally biased region" description="Basic and acidic residues" evidence="1">
    <location>
        <begin position="1012"/>
        <end position="1025"/>
    </location>
</feature>
<feature type="compositionally biased region" description="Basic and acidic residues" evidence="1">
    <location>
        <begin position="953"/>
        <end position="963"/>
    </location>
</feature>
<keyword evidence="3" id="KW-1185">Reference proteome</keyword>
<feature type="region of interest" description="Disordered" evidence="1">
    <location>
        <begin position="1339"/>
        <end position="1368"/>
    </location>
</feature>
<feature type="compositionally biased region" description="Polar residues" evidence="1">
    <location>
        <begin position="1496"/>
        <end position="1513"/>
    </location>
</feature>